<reference evidence="2" key="1">
    <citation type="submission" date="2019-06" db="EMBL/GenBank/DDBJ databases">
        <authorList>
            <person name="Zheng W."/>
        </authorList>
    </citation>
    <scope>NUCLEOTIDE SEQUENCE</scope>
    <source>
        <strain evidence="2">QDHG01</strain>
    </source>
</reference>
<name>A0A8J8NHP6_HALGN</name>
<comment type="caution">
    <text evidence="2">The sequence shown here is derived from an EMBL/GenBank/DDBJ whole genome shotgun (WGS) entry which is preliminary data.</text>
</comment>
<evidence type="ECO:0000256" key="1">
    <source>
        <dbReference type="SAM" id="MobiDB-lite"/>
    </source>
</evidence>
<feature type="region of interest" description="Disordered" evidence="1">
    <location>
        <begin position="1"/>
        <end position="93"/>
    </location>
</feature>
<accession>A0A8J8NHP6</accession>
<gene>
    <name evidence="2" type="ORF">FGO68_gene15501</name>
</gene>
<evidence type="ECO:0000313" key="2">
    <source>
        <dbReference type="EMBL" id="TNV74938.1"/>
    </source>
</evidence>
<dbReference type="EMBL" id="RRYP01016543">
    <property type="protein sequence ID" value="TNV74938.1"/>
    <property type="molecule type" value="Genomic_DNA"/>
</dbReference>
<feature type="compositionally biased region" description="Basic and acidic residues" evidence="1">
    <location>
        <begin position="39"/>
        <end position="89"/>
    </location>
</feature>
<dbReference type="OrthoDB" id="295074at2759"/>
<keyword evidence="3" id="KW-1185">Reference proteome</keyword>
<proteinExistence type="predicted"/>
<organism evidence="2 3">
    <name type="scientific">Halteria grandinella</name>
    <dbReference type="NCBI Taxonomy" id="5974"/>
    <lineage>
        <taxon>Eukaryota</taxon>
        <taxon>Sar</taxon>
        <taxon>Alveolata</taxon>
        <taxon>Ciliophora</taxon>
        <taxon>Intramacronucleata</taxon>
        <taxon>Spirotrichea</taxon>
        <taxon>Stichotrichia</taxon>
        <taxon>Sporadotrichida</taxon>
        <taxon>Halteriidae</taxon>
        <taxon>Halteria</taxon>
    </lineage>
</organism>
<sequence>MFQNLYIRKASDDVAQQGEKQIKPYYPPVQAAPNVRKQSGSDRKGSEQQQEQEKKTKTPKTGPKEIYVEKTQVEKEKQPQQQEKSEKPPKVQQSPVFYSYIQYVEKKSNSRKTSEQIYVPKHKQSIVVFVEEARTFHKLPQSRKPQYNTRKKIWLTYLSRFREIQK</sequence>
<protein>
    <submittedName>
        <fullName evidence="2">Uncharacterized protein</fullName>
    </submittedName>
</protein>
<evidence type="ECO:0000313" key="3">
    <source>
        <dbReference type="Proteomes" id="UP000785679"/>
    </source>
</evidence>
<dbReference type="Proteomes" id="UP000785679">
    <property type="component" value="Unassembled WGS sequence"/>
</dbReference>
<dbReference type="AlphaFoldDB" id="A0A8J8NHP6"/>